<comment type="similarity">
    <text evidence="1">Belongs to the cyclic nucleotide phosphodiesterase class-II family.</text>
</comment>
<gene>
    <name evidence="2" type="ORF">Lboz_3360</name>
</gene>
<dbReference type="SUPFAM" id="SSF56281">
    <property type="entry name" value="Metallo-hydrolase/oxidoreductase"/>
    <property type="match status" value="1"/>
</dbReference>
<dbReference type="GO" id="GO:1902660">
    <property type="term" value="P:negative regulation of glucose mediated signaling pathway"/>
    <property type="evidence" value="ECO:0007669"/>
    <property type="project" value="TreeGrafter"/>
</dbReference>
<reference evidence="2 3" key="1">
    <citation type="submission" date="2015-11" db="EMBL/GenBank/DDBJ databases">
        <title>Genomic analysis of 38 Legionella species identifies large and diverse effector repertoires.</title>
        <authorList>
            <person name="Burstein D."/>
            <person name="Amaro F."/>
            <person name="Zusman T."/>
            <person name="Lifshitz Z."/>
            <person name="Cohen O."/>
            <person name="Gilbert J.A."/>
            <person name="Pupko T."/>
            <person name="Shuman H.A."/>
            <person name="Segal G."/>
        </authorList>
    </citation>
    <scope>NUCLEOTIDE SEQUENCE [LARGE SCALE GENOMIC DNA]</scope>
    <source>
        <strain evidence="2 3">WIGA</strain>
    </source>
</reference>
<dbReference type="InterPro" id="IPR000396">
    <property type="entry name" value="Pdiesterase2"/>
</dbReference>
<dbReference type="GO" id="GO:0004115">
    <property type="term" value="F:3',5'-cyclic-AMP phosphodiesterase activity"/>
    <property type="evidence" value="ECO:0007669"/>
    <property type="project" value="UniProtKB-UniRule"/>
</dbReference>
<dbReference type="Pfam" id="PF02112">
    <property type="entry name" value="PDEase_II"/>
    <property type="match status" value="1"/>
</dbReference>
<dbReference type="PRINTS" id="PR00388">
    <property type="entry name" value="PDIESTERASE2"/>
</dbReference>
<dbReference type="GO" id="GO:0047555">
    <property type="term" value="F:3',5'-cyclic-GMP phosphodiesterase activity"/>
    <property type="evidence" value="ECO:0007669"/>
    <property type="project" value="TreeGrafter"/>
</dbReference>
<dbReference type="InterPro" id="IPR036866">
    <property type="entry name" value="RibonucZ/Hydroxyglut_hydro"/>
</dbReference>
<protein>
    <submittedName>
        <fullName evidence="2">3',5'-cyclic-nucleotide phosphodiesterase</fullName>
    </submittedName>
</protein>
<keyword evidence="1" id="KW-0114">cAMP</keyword>
<accession>A0A0W0RBY7</accession>
<dbReference type="AlphaFoldDB" id="A0A0W0RBY7"/>
<dbReference type="GO" id="GO:0006198">
    <property type="term" value="P:cAMP catabolic process"/>
    <property type="evidence" value="ECO:0007669"/>
    <property type="project" value="UniProtKB-UniRule"/>
</dbReference>
<dbReference type="Gene3D" id="3.60.15.10">
    <property type="entry name" value="Ribonuclease Z/Hydroxyacylglutathione hydrolase-like"/>
    <property type="match status" value="1"/>
</dbReference>
<comment type="caution">
    <text evidence="2">The sequence shown here is derived from an EMBL/GenBank/DDBJ whole genome shotgun (WGS) entry which is preliminary data.</text>
</comment>
<dbReference type="CDD" id="cd07735">
    <property type="entry name" value="class_II_PDE_MBL-fold"/>
    <property type="match status" value="1"/>
</dbReference>
<sequence length="359" mass="41091">MSLLNHLPSYIGWKDLNRHYLGFTRNYLKEIRMRQLLITLFIFLLSHVVYCAPVFEIIPLGVYGGLKDGNLSAYLLKTIESENYMALDGGTLVHGLEVAINRQFVGSKNIEDLLQRHIPAYLISHAHLDHLMGLVMAQPELRAQQTIMAREETMQALQKNIFNWSVWGNFGDKGEIPHLNYQHYQTMPLLQWIDIPNTDLHVKTFPLSHGGMASSAFLIRYKTEYLLYFGDTGADSIEKSTNMQNIWKEIAPLIRNKRLHAIMLECSFLNSQPDDKLFGHLKPSLFMFELRQLASIVDPLDLRNSLRGLPVVVTHIKPRLADLSNSKDDSRKQVINELSQENDIGVELIKPEQGIMLSL</sequence>
<evidence type="ECO:0000256" key="1">
    <source>
        <dbReference type="PIRNR" id="PIRNR000962"/>
    </source>
</evidence>
<name>A0A0W0RBY7_LEGBO</name>
<dbReference type="Proteomes" id="UP000054695">
    <property type="component" value="Unassembled WGS sequence"/>
</dbReference>
<dbReference type="EMBL" id="LNXU01000052">
    <property type="protein sequence ID" value="KTC68577.1"/>
    <property type="molecule type" value="Genomic_DNA"/>
</dbReference>
<keyword evidence="1" id="KW-0378">Hydrolase</keyword>
<evidence type="ECO:0000313" key="3">
    <source>
        <dbReference type="Proteomes" id="UP000054695"/>
    </source>
</evidence>
<dbReference type="PIRSF" id="PIRSF000962">
    <property type="entry name" value="Cyc_nuc_PDEase"/>
    <property type="match status" value="1"/>
</dbReference>
<proteinExistence type="inferred from homology"/>
<dbReference type="PANTHER" id="PTHR28283">
    <property type="entry name" value="3',5'-CYCLIC-NUCLEOTIDE PHOSPHODIESTERASE 1"/>
    <property type="match status" value="1"/>
</dbReference>
<evidence type="ECO:0000313" key="2">
    <source>
        <dbReference type="EMBL" id="KTC68577.1"/>
    </source>
</evidence>
<dbReference type="STRING" id="447.Lboz_3360"/>
<dbReference type="PANTHER" id="PTHR28283:SF1">
    <property type="entry name" value="3',5'-CYCLIC-NUCLEOTIDE PHOSPHODIESTERASE 1"/>
    <property type="match status" value="1"/>
</dbReference>
<keyword evidence="3" id="KW-1185">Reference proteome</keyword>
<dbReference type="PATRIC" id="fig|447.4.peg.3591"/>
<organism evidence="2 3">
    <name type="scientific">Legionella bozemanae</name>
    <name type="common">Fluoribacter bozemanae</name>
    <dbReference type="NCBI Taxonomy" id="447"/>
    <lineage>
        <taxon>Bacteria</taxon>
        <taxon>Pseudomonadati</taxon>
        <taxon>Pseudomonadota</taxon>
        <taxon>Gammaproteobacteria</taxon>
        <taxon>Legionellales</taxon>
        <taxon>Legionellaceae</taxon>
        <taxon>Legionella</taxon>
    </lineage>
</organism>